<dbReference type="GO" id="GO:0003712">
    <property type="term" value="F:transcription coregulator activity"/>
    <property type="evidence" value="ECO:0007669"/>
    <property type="project" value="TreeGrafter"/>
</dbReference>
<evidence type="ECO:0000256" key="8">
    <source>
        <dbReference type="ARBA" id="ARBA00023125"/>
    </source>
</evidence>
<feature type="region of interest" description="Disordered" evidence="13">
    <location>
        <begin position="295"/>
        <end position="317"/>
    </location>
</feature>
<keyword evidence="11" id="KW-0539">Nucleus</keyword>
<dbReference type="SMART" id="SM00015">
    <property type="entry name" value="IQ"/>
    <property type="match status" value="3"/>
</dbReference>
<evidence type="ECO:0000313" key="15">
    <source>
        <dbReference type="EMBL" id="EEC77173.1"/>
    </source>
</evidence>
<dbReference type="GO" id="GO:0005634">
    <property type="term" value="C:nucleus"/>
    <property type="evidence" value="ECO:0007669"/>
    <property type="project" value="UniProtKB-SubCell"/>
</dbReference>
<name>B8AT75_ORYSI</name>
<dbReference type="Gene3D" id="1.25.40.20">
    <property type="entry name" value="Ankyrin repeat-containing domain"/>
    <property type="match status" value="1"/>
</dbReference>
<dbReference type="HOGENOM" id="CLU_005708_1_0_1"/>
<dbReference type="EMBL" id="CM000129">
    <property type="protein sequence ID" value="EEC77173.1"/>
    <property type="molecule type" value="Genomic_DNA"/>
</dbReference>
<proteinExistence type="inferred from homology"/>
<gene>
    <name evidence="15" type="ORF">OsI_15659</name>
</gene>
<accession>B8AT75</accession>
<evidence type="ECO:0000256" key="11">
    <source>
        <dbReference type="ARBA" id="ARBA00023242"/>
    </source>
</evidence>
<evidence type="ECO:0000256" key="13">
    <source>
        <dbReference type="SAM" id="MobiDB-lite"/>
    </source>
</evidence>
<dbReference type="Gene3D" id="1.20.5.190">
    <property type="match status" value="1"/>
</dbReference>
<dbReference type="InterPro" id="IPR005559">
    <property type="entry name" value="CG-1_dom"/>
</dbReference>
<evidence type="ECO:0000256" key="3">
    <source>
        <dbReference type="ARBA" id="ARBA00022737"/>
    </source>
</evidence>
<reference evidence="15 16" key="1">
    <citation type="journal article" date="2005" name="PLoS Biol.">
        <title>The genomes of Oryza sativa: a history of duplications.</title>
        <authorList>
            <person name="Yu J."/>
            <person name="Wang J."/>
            <person name="Lin W."/>
            <person name="Li S."/>
            <person name="Li H."/>
            <person name="Zhou J."/>
            <person name="Ni P."/>
            <person name="Dong W."/>
            <person name="Hu S."/>
            <person name="Zeng C."/>
            <person name="Zhang J."/>
            <person name="Zhang Y."/>
            <person name="Li R."/>
            <person name="Xu Z."/>
            <person name="Li S."/>
            <person name="Li X."/>
            <person name="Zheng H."/>
            <person name="Cong L."/>
            <person name="Lin L."/>
            <person name="Yin J."/>
            <person name="Geng J."/>
            <person name="Li G."/>
            <person name="Shi J."/>
            <person name="Liu J."/>
            <person name="Lv H."/>
            <person name="Li J."/>
            <person name="Wang J."/>
            <person name="Deng Y."/>
            <person name="Ran L."/>
            <person name="Shi X."/>
            <person name="Wang X."/>
            <person name="Wu Q."/>
            <person name="Li C."/>
            <person name="Ren X."/>
            <person name="Wang J."/>
            <person name="Wang X."/>
            <person name="Li D."/>
            <person name="Liu D."/>
            <person name="Zhang X."/>
            <person name="Ji Z."/>
            <person name="Zhao W."/>
            <person name="Sun Y."/>
            <person name="Zhang Z."/>
            <person name="Bao J."/>
            <person name="Han Y."/>
            <person name="Dong L."/>
            <person name="Ji J."/>
            <person name="Chen P."/>
            <person name="Wu S."/>
            <person name="Liu J."/>
            <person name="Xiao Y."/>
            <person name="Bu D."/>
            <person name="Tan J."/>
            <person name="Yang L."/>
            <person name="Ye C."/>
            <person name="Zhang J."/>
            <person name="Xu J."/>
            <person name="Zhou Y."/>
            <person name="Yu Y."/>
            <person name="Zhang B."/>
            <person name="Zhuang S."/>
            <person name="Wei H."/>
            <person name="Liu B."/>
            <person name="Lei M."/>
            <person name="Yu H."/>
            <person name="Li Y."/>
            <person name="Xu H."/>
            <person name="Wei S."/>
            <person name="He X."/>
            <person name="Fang L."/>
            <person name="Zhang Z."/>
            <person name="Zhang Y."/>
            <person name="Huang X."/>
            <person name="Su Z."/>
            <person name="Tong W."/>
            <person name="Li J."/>
            <person name="Tong Z."/>
            <person name="Li S."/>
            <person name="Ye J."/>
            <person name="Wang L."/>
            <person name="Fang L."/>
            <person name="Lei T."/>
            <person name="Chen C."/>
            <person name="Chen H."/>
            <person name="Xu Z."/>
            <person name="Li H."/>
            <person name="Huang H."/>
            <person name="Zhang F."/>
            <person name="Xu H."/>
            <person name="Li N."/>
            <person name="Zhao C."/>
            <person name="Li S."/>
            <person name="Dong L."/>
            <person name="Huang Y."/>
            <person name="Li L."/>
            <person name="Xi Y."/>
            <person name="Qi Q."/>
            <person name="Li W."/>
            <person name="Zhang B."/>
            <person name="Hu W."/>
            <person name="Zhang Y."/>
            <person name="Tian X."/>
            <person name="Jiao Y."/>
            <person name="Liang X."/>
            <person name="Jin J."/>
            <person name="Gao L."/>
            <person name="Zheng W."/>
            <person name="Hao B."/>
            <person name="Liu S."/>
            <person name="Wang W."/>
            <person name="Yuan L."/>
            <person name="Cao M."/>
            <person name="McDermott J."/>
            <person name="Samudrala R."/>
            <person name="Wang J."/>
            <person name="Wong G.K."/>
            <person name="Yang H."/>
        </authorList>
    </citation>
    <scope>NUCLEOTIDE SEQUENCE [LARGE SCALE GENOMIC DNA]</scope>
    <source>
        <strain evidence="16">cv. 93-11</strain>
    </source>
</reference>
<organism evidence="15 16">
    <name type="scientific">Oryza sativa subsp. indica</name>
    <name type="common">Rice</name>
    <dbReference type="NCBI Taxonomy" id="39946"/>
    <lineage>
        <taxon>Eukaryota</taxon>
        <taxon>Viridiplantae</taxon>
        <taxon>Streptophyta</taxon>
        <taxon>Embryophyta</taxon>
        <taxon>Tracheophyta</taxon>
        <taxon>Spermatophyta</taxon>
        <taxon>Magnoliopsida</taxon>
        <taxon>Liliopsida</taxon>
        <taxon>Poales</taxon>
        <taxon>Poaceae</taxon>
        <taxon>BOP clade</taxon>
        <taxon>Oryzoideae</taxon>
        <taxon>Oryzeae</taxon>
        <taxon>Oryzinae</taxon>
        <taxon>Oryza</taxon>
        <taxon>Oryza sativa</taxon>
    </lineage>
</organism>
<dbReference type="SMART" id="SM01076">
    <property type="entry name" value="CG-1"/>
    <property type="match status" value="1"/>
</dbReference>
<evidence type="ECO:0000256" key="4">
    <source>
        <dbReference type="ARBA" id="ARBA00022837"/>
    </source>
</evidence>
<evidence type="ECO:0000259" key="14">
    <source>
        <dbReference type="PROSITE" id="PS51437"/>
    </source>
</evidence>
<keyword evidence="10" id="KW-0804">Transcription</keyword>
<evidence type="ECO:0000256" key="12">
    <source>
        <dbReference type="PROSITE-ProRule" id="PRU00023"/>
    </source>
</evidence>
<keyword evidence="5" id="KW-0112">Calmodulin-binding</keyword>
<dbReference type="STRING" id="39946.B8AT75"/>
<dbReference type="Gramene" id="BGIOSGA016274-TA">
    <property type="protein sequence ID" value="BGIOSGA016274-PA"/>
    <property type="gene ID" value="BGIOSGA016274"/>
</dbReference>
<dbReference type="InterPro" id="IPR027417">
    <property type="entry name" value="P-loop_NTPase"/>
</dbReference>
<evidence type="ECO:0000256" key="2">
    <source>
        <dbReference type="ARBA" id="ARBA00008267"/>
    </source>
</evidence>
<dbReference type="Pfam" id="PF12796">
    <property type="entry name" value="Ank_2"/>
    <property type="match status" value="1"/>
</dbReference>
<protein>
    <recommendedName>
        <fullName evidence="14">CG-1 domain-containing protein</fullName>
    </recommendedName>
</protein>
<dbReference type="InterPro" id="IPR002110">
    <property type="entry name" value="Ankyrin_rpt"/>
</dbReference>
<keyword evidence="3" id="KW-0677">Repeat</keyword>
<dbReference type="Proteomes" id="UP000007015">
    <property type="component" value="Chromosome 4"/>
</dbReference>
<keyword evidence="7 12" id="KW-0040">ANK repeat</keyword>
<evidence type="ECO:0000256" key="7">
    <source>
        <dbReference type="ARBA" id="ARBA00023043"/>
    </source>
</evidence>
<evidence type="ECO:0000256" key="6">
    <source>
        <dbReference type="ARBA" id="ARBA00023015"/>
    </source>
</evidence>
<dbReference type="Gene3D" id="2.60.40.10">
    <property type="entry name" value="Immunoglobulins"/>
    <property type="match status" value="1"/>
</dbReference>
<keyword evidence="16" id="KW-1185">Reference proteome</keyword>
<dbReference type="InterPro" id="IPR000048">
    <property type="entry name" value="IQ_motif_EF-hand-BS"/>
</dbReference>
<dbReference type="InterPro" id="IPR014756">
    <property type="entry name" value="Ig_E-set"/>
</dbReference>
<comment type="subcellular location">
    <subcellularLocation>
        <location evidence="1">Nucleus</location>
    </subcellularLocation>
</comment>
<dbReference type="FunFam" id="1.25.40.20:FF:000207">
    <property type="entry name" value="Calmodulin-binding transcription activator 1"/>
    <property type="match status" value="1"/>
</dbReference>
<keyword evidence="4" id="KW-0106">Calcium</keyword>
<keyword evidence="9" id="KW-0010">Activator</keyword>
<comment type="similarity">
    <text evidence="2">Belongs to the CAMTA family.</text>
</comment>
<feature type="domain" description="CG-1" evidence="14">
    <location>
        <begin position="26"/>
        <end position="152"/>
    </location>
</feature>
<evidence type="ECO:0000313" key="16">
    <source>
        <dbReference type="Proteomes" id="UP000007015"/>
    </source>
</evidence>
<dbReference type="Pfam" id="PF03859">
    <property type="entry name" value="CG-1"/>
    <property type="match status" value="1"/>
</dbReference>
<sequence>MSLSKWSSLVVSLVDSWLDRPSCFDINVLHKEARSRWLKPSEVYYILQNHERFPITPEPPKKPPSGSLFLYNRRVNRYFRRDGHAWRRKKDGRTVGEAHERLKVGNVDALSCYYAHGEQNPCFQRRCFWMLEPAYEHIVLVQYREVGAAEGRYNSASLLNGPTDSLSVLSYPNATYGNQYLGSTSGVSDGSESLHSNLSSVTEVSSYSANKDNGILQSIQELSQSTIMGAPALGQSSLEQSIEVRWVDNSNSTNKSGLNRALKQIVEQLSLGDDEDDDYIHQAQPFDFITNIEAPDRQRDASRNVSEYQPPGSLYNSDMQQISAAKRFLLETEDSIDSPSYNYVPREEGNNGTNTLSVHDYSLQSSLNPDWKKTAPLTLQSNLYGSEIPSLLLDHGQFESLSSGENTRLILGQNPRFSIREVSPEWTYCYEITKVIITGDFLCDPSSSCWAVMFGDSEVPAEIVQAAKSCYFLAKFVRMLLCENGSHANSNGDPQSVQCPKLKMNDEHWQRLIDELKGGCENPLNVSDWIMEELLKSKLQQWLSVKLQGYDGIACSLSKHEQGIIHLISALGYEWALSSILSADVGINFRDTNGWTALHWAAYFGREKMVAALLAAGASAPAVTDPTAQDPVGKTAAFLASERGHLGLAAYLSEVSLTSYLASLTIQESDTSKGSAAAEAERAVESISQRNAQLHGGTEDELSLKDSLAAVRNAAQAAARIQNAFRAFSFRKRQQKTARLKDEYGMTQEDIDELAAASRSYYQSLLPNGQFYDKAAVSIQKKFKGWKGRRHFLNMRRNAVKIQAHVRGHQVRKKYKTFVSTVSVLEKVILRWRRKGHGLRGFRAEQTAMAEAEEDDEDDDDDDFNDDEAVKVFRRQKVDESVKEAMSRVLSMVDSPEARMQYRRMLEEFRQATAE</sequence>
<dbReference type="SUPFAM" id="SSF81296">
    <property type="entry name" value="E set domains"/>
    <property type="match status" value="1"/>
</dbReference>
<dbReference type="GO" id="GO:0005516">
    <property type="term" value="F:calmodulin binding"/>
    <property type="evidence" value="ECO:0007669"/>
    <property type="project" value="UniProtKB-KW"/>
</dbReference>
<evidence type="ECO:0000256" key="5">
    <source>
        <dbReference type="ARBA" id="ARBA00022860"/>
    </source>
</evidence>
<keyword evidence="6" id="KW-0805">Transcription regulation</keyword>
<dbReference type="SUPFAM" id="SSF52540">
    <property type="entry name" value="P-loop containing nucleoside triphosphate hydrolases"/>
    <property type="match status" value="1"/>
</dbReference>
<dbReference type="FunFam" id="1.20.5.190:FF:000003">
    <property type="entry name" value="Calmodulin-binding transcription activator 2"/>
    <property type="match status" value="1"/>
</dbReference>
<dbReference type="OMA" id="ESAWACM"/>
<dbReference type="PANTHER" id="PTHR23335">
    <property type="entry name" value="CALMODULIN-BINDING TRANSCRIPTION ACTIVATOR CAMTA"/>
    <property type="match status" value="1"/>
</dbReference>
<keyword evidence="8" id="KW-0238">DNA-binding</keyword>
<dbReference type="PANTHER" id="PTHR23335:SF1">
    <property type="entry name" value="CALMODULIN-BINDING TRANSCRIPTION ACTIVATOR, ISOFORM F"/>
    <property type="match status" value="1"/>
</dbReference>
<dbReference type="PROSITE" id="PS50297">
    <property type="entry name" value="ANK_REP_REGION"/>
    <property type="match status" value="1"/>
</dbReference>
<dbReference type="PROSITE" id="PS51437">
    <property type="entry name" value="CG_1"/>
    <property type="match status" value="1"/>
</dbReference>
<evidence type="ECO:0000256" key="10">
    <source>
        <dbReference type="ARBA" id="ARBA00023163"/>
    </source>
</evidence>
<dbReference type="GO" id="GO:0006357">
    <property type="term" value="P:regulation of transcription by RNA polymerase II"/>
    <property type="evidence" value="ECO:0007669"/>
    <property type="project" value="TreeGrafter"/>
</dbReference>
<evidence type="ECO:0000256" key="9">
    <source>
        <dbReference type="ARBA" id="ARBA00023159"/>
    </source>
</evidence>
<dbReference type="InterPro" id="IPR036770">
    <property type="entry name" value="Ankyrin_rpt-contain_sf"/>
</dbReference>
<feature type="repeat" description="ANK" evidence="12">
    <location>
        <begin position="593"/>
        <end position="625"/>
    </location>
</feature>
<dbReference type="GO" id="GO:0003690">
    <property type="term" value="F:double-stranded DNA binding"/>
    <property type="evidence" value="ECO:0007669"/>
    <property type="project" value="TreeGrafter"/>
</dbReference>
<evidence type="ECO:0000256" key="1">
    <source>
        <dbReference type="ARBA" id="ARBA00004123"/>
    </source>
</evidence>
<dbReference type="PROSITE" id="PS50096">
    <property type="entry name" value="IQ"/>
    <property type="match status" value="3"/>
</dbReference>
<dbReference type="SUPFAM" id="SSF48403">
    <property type="entry name" value="Ankyrin repeat"/>
    <property type="match status" value="1"/>
</dbReference>
<dbReference type="PROSITE" id="PS50088">
    <property type="entry name" value="ANK_REPEAT"/>
    <property type="match status" value="1"/>
</dbReference>
<dbReference type="AlphaFoldDB" id="B8AT75"/>
<dbReference type="SMART" id="SM00248">
    <property type="entry name" value="ANK"/>
    <property type="match status" value="2"/>
</dbReference>
<dbReference type="InterPro" id="IPR013783">
    <property type="entry name" value="Ig-like_fold"/>
</dbReference>
<dbReference type="Pfam" id="PF00612">
    <property type="entry name" value="IQ"/>
    <property type="match status" value="2"/>
</dbReference>